<dbReference type="Gene3D" id="3.40.140.10">
    <property type="entry name" value="Cytidine Deaminase, domain 2"/>
    <property type="match status" value="1"/>
</dbReference>
<dbReference type="Proteomes" id="UP000308054">
    <property type="component" value="Unassembled WGS sequence"/>
</dbReference>
<comment type="caution">
    <text evidence="7">The sequence shown here is derived from an EMBL/GenBank/DDBJ whole genome shotgun (WGS) entry which is preliminary data.</text>
</comment>
<keyword evidence="3" id="KW-0378">Hydrolase</keyword>
<keyword evidence="4" id="KW-0862">Zinc</keyword>
<keyword evidence="2" id="KW-0479">Metal-binding</keyword>
<accession>A0A4S2H3V9</accession>
<dbReference type="GO" id="GO:0046872">
    <property type="term" value="F:metal ion binding"/>
    <property type="evidence" value="ECO:0007669"/>
    <property type="project" value="UniProtKB-KW"/>
</dbReference>
<gene>
    <name evidence="7" type="ORF">E5163_02735</name>
</gene>
<sequence length="142" mass="15904">MAALLVRSGDVSACVDEAVINQIRARVTAESGRKEIGGLLLGYRDSVSIRVVRCTFPGPGDKSSRSRFDRRCASHQLAATLWWARCRGRGDWVGEWHSHPEHHPTPSSIDRKSWRRQVEHTRSPLVFVIFGLSGTFAEILLP</sequence>
<dbReference type="InterPro" id="IPR028090">
    <property type="entry name" value="JAB_dom_prok"/>
</dbReference>
<name>A0A4S2H3V9_9PROT</name>
<dbReference type="RefSeq" id="WP_135994559.1">
    <property type="nucleotide sequence ID" value="NZ_CP071057.1"/>
</dbReference>
<evidence type="ECO:0000313" key="7">
    <source>
        <dbReference type="EMBL" id="TGY90061.1"/>
    </source>
</evidence>
<keyword evidence="1" id="KW-0645">Protease</keyword>
<dbReference type="AlphaFoldDB" id="A0A4S2H3V9"/>
<keyword evidence="5" id="KW-0482">Metalloprotease</keyword>
<reference evidence="7 8" key="1">
    <citation type="journal article" date="2017" name="Int. J. Syst. Evol. Microbiol.">
        <title>Marinicauda algicola sp. nov., isolated from a marine red alga Rhodosorus marinus.</title>
        <authorList>
            <person name="Jeong S.E."/>
            <person name="Jeon S.H."/>
            <person name="Chun B.H."/>
            <person name="Kim D.W."/>
            <person name="Jeon C.O."/>
        </authorList>
    </citation>
    <scope>NUCLEOTIDE SEQUENCE [LARGE SCALE GENOMIC DNA]</scope>
    <source>
        <strain evidence="7 8">JCM 31718</strain>
    </source>
</reference>
<dbReference type="OrthoDB" id="7848394at2"/>
<feature type="domain" description="JAB" evidence="6">
    <location>
        <begin position="17"/>
        <end position="132"/>
    </location>
</feature>
<evidence type="ECO:0000256" key="3">
    <source>
        <dbReference type="ARBA" id="ARBA00022801"/>
    </source>
</evidence>
<evidence type="ECO:0000256" key="2">
    <source>
        <dbReference type="ARBA" id="ARBA00022723"/>
    </source>
</evidence>
<dbReference type="Pfam" id="PF14464">
    <property type="entry name" value="Prok-JAB"/>
    <property type="match status" value="1"/>
</dbReference>
<evidence type="ECO:0000256" key="1">
    <source>
        <dbReference type="ARBA" id="ARBA00022670"/>
    </source>
</evidence>
<dbReference type="GO" id="GO:0008237">
    <property type="term" value="F:metallopeptidase activity"/>
    <property type="evidence" value="ECO:0007669"/>
    <property type="project" value="UniProtKB-KW"/>
</dbReference>
<evidence type="ECO:0000256" key="4">
    <source>
        <dbReference type="ARBA" id="ARBA00022833"/>
    </source>
</evidence>
<keyword evidence="8" id="KW-1185">Reference proteome</keyword>
<dbReference type="EMBL" id="SRXW01000001">
    <property type="protein sequence ID" value="TGY90061.1"/>
    <property type="molecule type" value="Genomic_DNA"/>
</dbReference>
<protein>
    <recommendedName>
        <fullName evidence="6">JAB domain-containing protein</fullName>
    </recommendedName>
</protein>
<proteinExistence type="predicted"/>
<evidence type="ECO:0000256" key="5">
    <source>
        <dbReference type="ARBA" id="ARBA00023049"/>
    </source>
</evidence>
<evidence type="ECO:0000259" key="6">
    <source>
        <dbReference type="Pfam" id="PF14464"/>
    </source>
</evidence>
<evidence type="ECO:0000313" key="8">
    <source>
        <dbReference type="Proteomes" id="UP000308054"/>
    </source>
</evidence>
<dbReference type="SUPFAM" id="SSF102712">
    <property type="entry name" value="JAB1/MPN domain"/>
    <property type="match status" value="1"/>
</dbReference>
<organism evidence="7 8">
    <name type="scientific">Marinicauda algicola</name>
    <dbReference type="NCBI Taxonomy" id="2029849"/>
    <lineage>
        <taxon>Bacteria</taxon>
        <taxon>Pseudomonadati</taxon>
        <taxon>Pseudomonadota</taxon>
        <taxon>Alphaproteobacteria</taxon>
        <taxon>Maricaulales</taxon>
        <taxon>Maricaulaceae</taxon>
        <taxon>Marinicauda</taxon>
    </lineage>
</organism>
<dbReference type="GO" id="GO:0006508">
    <property type="term" value="P:proteolysis"/>
    <property type="evidence" value="ECO:0007669"/>
    <property type="project" value="UniProtKB-KW"/>
</dbReference>